<keyword evidence="1" id="KW-0449">Lipoprotein</keyword>
<sequence>MILTVLFITGCVLRLGYNTLNFWIPYYVSDYVSLNSAQERAFETNLDLALEQHRAKELPKIHRLISELQADLEKPLTFQQIKSYHFKFTAVGQESATIFIPTFSAMLRSLNASQRNQFNKKIEDDIEKVRQERVKLTTEQKIKKRSLDLQAKAKDWLGSLTTKQRGLLTELAGYQVEMEPTFFSVRQHFLSDWKALMPQQRSTQFQQQLKITVHQLLAFENPKVEKELTFYLNRRFDVMRRLNHSLSDNQLEHLQGLLTDLRKDMAKLIHE</sequence>
<dbReference type="AlphaFoldDB" id="A0AAW7XZF2"/>
<dbReference type="RefSeq" id="WP_303497894.1">
    <property type="nucleotide sequence ID" value="NZ_JAUOPU010000001.1"/>
</dbReference>
<reference evidence="1" key="1">
    <citation type="submission" date="2023-07" db="EMBL/GenBank/DDBJ databases">
        <title>Genome content predicts the carbon catabolic preferences of heterotrophic bacteria.</title>
        <authorList>
            <person name="Gralka M."/>
        </authorList>
    </citation>
    <scope>NUCLEOTIDE SEQUENCE</scope>
    <source>
        <strain evidence="1">G2M05</strain>
    </source>
</reference>
<dbReference type="Proteomes" id="UP001170624">
    <property type="component" value="Unassembled WGS sequence"/>
</dbReference>
<name>A0AAW7XZF2_9GAMM</name>
<dbReference type="Pfam" id="PF19795">
    <property type="entry name" value="DUF6279"/>
    <property type="match status" value="1"/>
</dbReference>
<protein>
    <submittedName>
        <fullName evidence="1">DUF6279 family lipoprotein</fullName>
    </submittedName>
</protein>
<accession>A0AAW7XZF2</accession>
<evidence type="ECO:0000313" key="2">
    <source>
        <dbReference type="Proteomes" id="UP001170624"/>
    </source>
</evidence>
<comment type="caution">
    <text evidence="1">The sequence shown here is derived from an EMBL/GenBank/DDBJ whole genome shotgun (WGS) entry which is preliminary data.</text>
</comment>
<proteinExistence type="predicted"/>
<evidence type="ECO:0000313" key="1">
    <source>
        <dbReference type="EMBL" id="MDO6541190.1"/>
    </source>
</evidence>
<dbReference type="EMBL" id="JAUOPU010000001">
    <property type="protein sequence ID" value="MDO6541190.1"/>
    <property type="molecule type" value="Genomic_DNA"/>
</dbReference>
<organism evidence="1 2">
    <name type="scientific">Photobacterium sanguinicancri</name>
    <dbReference type="NCBI Taxonomy" id="875932"/>
    <lineage>
        <taxon>Bacteria</taxon>
        <taxon>Pseudomonadati</taxon>
        <taxon>Pseudomonadota</taxon>
        <taxon>Gammaproteobacteria</taxon>
        <taxon>Vibrionales</taxon>
        <taxon>Vibrionaceae</taxon>
        <taxon>Photobacterium</taxon>
    </lineage>
</organism>
<gene>
    <name evidence="1" type="ORF">Q4568_01530</name>
</gene>